<name>A0A084AV22_STACB</name>
<organism evidence="2 3">
    <name type="scientific">Stachybotrys chartarum (strain CBS 109288 / IBT 7711)</name>
    <name type="common">Toxic black mold</name>
    <name type="synonym">Stilbospora chartarum</name>
    <dbReference type="NCBI Taxonomy" id="1280523"/>
    <lineage>
        <taxon>Eukaryota</taxon>
        <taxon>Fungi</taxon>
        <taxon>Dikarya</taxon>
        <taxon>Ascomycota</taxon>
        <taxon>Pezizomycotina</taxon>
        <taxon>Sordariomycetes</taxon>
        <taxon>Hypocreomycetidae</taxon>
        <taxon>Hypocreales</taxon>
        <taxon>Stachybotryaceae</taxon>
        <taxon>Stachybotrys</taxon>
    </lineage>
</organism>
<dbReference type="EMBL" id="KL648535">
    <property type="protein sequence ID" value="KEY69151.1"/>
    <property type="molecule type" value="Genomic_DNA"/>
</dbReference>
<feature type="compositionally biased region" description="Pro residues" evidence="1">
    <location>
        <begin position="131"/>
        <end position="141"/>
    </location>
</feature>
<reference evidence="2 3" key="1">
    <citation type="journal article" date="2014" name="BMC Genomics">
        <title>Comparative genome sequencing reveals chemotype-specific gene clusters in the toxigenic black mold Stachybotrys.</title>
        <authorList>
            <person name="Semeiks J."/>
            <person name="Borek D."/>
            <person name="Otwinowski Z."/>
            <person name="Grishin N.V."/>
        </authorList>
    </citation>
    <scope>NUCLEOTIDE SEQUENCE [LARGE SCALE GENOMIC DNA]</scope>
    <source>
        <strain evidence="3">CBS 109288 / IBT 7711</strain>
    </source>
</reference>
<keyword evidence="3" id="KW-1185">Reference proteome</keyword>
<dbReference type="HOGENOM" id="CLU_1732660_0_0_1"/>
<proteinExistence type="predicted"/>
<feature type="region of interest" description="Disordered" evidence="1">
    <location>
        <begin position="124"/>
        <end position="151"/>
    </location>
</feature>
<evidence type="ECO:0000313" key="3">
    <source>
        <dbReference type="Proteomes" id="UP000028045"/>
    </source>
</evidence>
<protein>
    <submittedName>
        <fullName evidence="2">Uncharacterized protein</fullName>
    </submittedName>
</protein>
<feature type="compositionally biased region" description="Low complexity" evidence="1">
    <location>
        <begin position="142"/>
        <end position="151"/>
    </location>
</feature>
<evidence type="ECO:0000256" key="1">
    <source>
        <dbReference type="SAM" id="MobiDB-lite"/>
    </source>
</evidence>
<accession>A0A084AV22</accession>
<dbReference type="AlphaFoldDB" id="A0A084AV22"/>
<evidence type="ECO:0000313" key="2">
    <source>
        <dbReference type="EMBL" id="KEY69151.1"/>
    </source>
</evidence>
<sequence length="151" mass="16089">MGHAKVQISRPARGIQAPWSMLPYSKPVLVLLLLSALALTLGPYTVVEALALGTVSDWNSSCFTWWICKVSDGLIRIRLNHATYDILALGIDKRARGTVSVYLEDPSITIALVTTKPPHRSIMALPSTHGAPPPPPPPPPAAAAAASPITR</sequence>
<dbReference type="Proteomes" id="UP000028045">
    <property type="component" value="Unassembled WGS sequence"/>
</dbReference>
<gene>
    <name evidence="2" type="ORF">S7711_10912</name>
</gene>